<keyword evidence="1" id="KW-0732">Signal</keyword>
<evidence type="ECO:0000313" key="2">
    <source>
        <dbReference type="EMBL" id="MXU87438.1"/>
    </source>
</evidence>
<name>A0A6B0U6Z6_IXORI</name>
<evidence type="ECO:0000256" key="1">
    <source>
        <dbReference type="SAM" id="SignalP"/>
    </source>
</evidence>
<accession>A0A6B0U6Z6</accession>
<sequence>MVAAVVVVFFVVVVVTETGGDFGTSLRSHRTWCFFACAWHLRRRSEPDTCRFRLSFFFFPTCFTPLRLSVTSPCVWVGCILSSAVKHHFVCQLNTI</sequence>
<reference evidence="2" key="1">
    <citation type="submission" date="2019-12" db="EMBL/GenBank/DDBJ databases">
        <title>An insight into the sialome of adult female Ixodes ricinus ticks feeding for 6 days.</title>
        <authorList>
            <person name="Perner J."/>
            <person name="Ribeiro J.M.C."/>
        </authorList>
    </citation>
    <scope>NUCLEOTIDE SEQUENCE</scope>
    <source>
        <strain evidence="2">Semi-engorged</strain>
        <tissue evidence="2">Salivary glands</tissue>
    </source>
</reference>
<organism evidence="2">
    <name type="scientific">Ixodes ricinus</name>
    <name type="common">Common tick</name>
    <name type="synonym">Acarus ricinus</name>
    <dbReference type="NCBI Taxonomy" id="34613"/>
    <lineage>
        <taxon>Eukaryota</taxon>
        <taxon>Metazoa</taxon>
        <taxon>Ecdysozoa</taxon>
        <taxon>Arthropoda</taxon>
        <taxon>Chelicerata</taxon>
        <taxon>Arachnida</taxon>
        <taxon>Acari</taxon>
        <taxon>Parasitiformes</taxon>
        <taxon>Ixodida</taxon>
        <taxon>Ixodoidea</taxon>
        <taxon>Ixodidae</taxon>
        <taxon>Ixodinae</taxon>
        <taxon>Ixodes</taxon>
    </lineage>
</organism>
<protein>
    <submittedName>
        <fullName evidence="2">Putative secreted protein</fullName>
    </submittedName>
</protein>
<dbReference type="EMBL" id="GIFC01005355">
    <property type="protein sequence ID" value="MXU87438.1"/>
    <property type="molecule type" value="Transcribed_RNA"/>
</dbReference>
<dbReference type="AlphaFoldDB" id="A0A6B0U6Z6"/>
<feature type="chain" id="PRO_5025656222" evidence="1">
    <location>
        <begin position="19"/>
        <end position="96"/>
    </location>
</feature>
<proteinExistence type="predicted"/>
<feature type="signal peptide" evidence="1">
    <location>
        <begin position="1"/>
        <end position="18"/>
    </location>
</feature>